<evidence type="ECO:0000259" key="2">
    <source>
        <dbReference type="PROSITE" id="PS50908"/>
    </source>
</evidence>
<organism evidence="3 4">
    <name type="scientific">Stemphylium lycopersici</name>
    <name type="common">Tomato gray leaf spot disease fungus</name>
    <name type="synonym">Thyrospora lycopersici</name>
    <dbReference type="NCBI Taxonomy" id="183478"/>
    <lineage>
        <taxon>Eukaryota</taxon>
        <taxon>Fungi</taxon>
        <taxon>Dikarya</taxon>
        <taxon>Ascomycota</taxon>
        <taxon>Pezizomycotina</taxon>
        <taxon>Dothideomycetes</taxon>
        <taxon>Pleosporomycetidae</taxon>
        <taxon>Pleosporales</taxon>
        <taxon>Pleosporineae</taxon>
        <taxon>Pleosporaceae</taxon>
        <taxon>Stemphylium</taxon>
    </lineage>
</organism>
<keyword evidence="4" id="KW-1185">Reference proteome</keyword>
<comment type="caution">
    <text evidence="3">The sequence shown here is derived from an EMBL/GenBank/DDBJ whole genome shotgun (WGS) entry which is preliminary data.</text>
</comment>
<dbReference type="PANTHER" id="PTHR15955:SF8">
    <property type="entry name" value="RWD DOMAIN-CONTAINING PROTEIN 2B-RELATED"/>
    <property type="match status" value="1"/>
</dbReference>
<reference evidence="4" key="1">
    <citation type="submission" date="2018-05" db="EMBL/GenBank/DDBJ databases">
        <title>Draft genome sequence of Stemphylium lycopersici strain CIDEFI 213.</title>
        <authorList>
            <person name="Medina R."/>
            <person name="Franco M.E.E."/>
            <person name="Lucentini C.G."/>
            <person name="Saparrat M.C.N."/>
            <person name="Balatti P.A."/>
        </authorList>
    </citation>
    <scope>NUCLEOTIDE SEQUENCE [LARGE SCALE GENOMIC DNA]</scope>
    <source>
        <strain evidence="4">CIDEFI 213</strain>
    </source>
</reference>
<accession>A0A364N159</accession>
<sequence>MSDRGPTRLETELELLEAMYPDQTHYDPNSRELKFANDRHASFLLRLPETYPESGLPDIISATDATKNDRRAQTKNAVRELGLTEGEEALDAIVAAFHQVLESASSPSSPAEQNGGQTASTSDASSTPKTVIVWLHHLLNTNKRKLALSPPPSTPPVSGLTKPGYPGVLVYSGPSPTVTEHVNLLKAQNWQAFQVRYEEDEVWQFAHGTGVKEVESMSEIVKGVEVEDGLSSKRKEEFLKAIGIK</sequence>
<evidence type="ECO:0000313" key="3">
    <source>
        <dbReference type="EMBL" id="RAR09226.1"/>
    </source>
</evidence>
<dbReference type="STRING" id="183478.A0A364N159"/>
<gene>
    <name evidence="3" type="ORF">DDE83_005597</name>
</gene>
<dbReference type="AlphaFoldDB" id="A0A364N159"/>
<dbReference type="InterPro" id="IPR017359">
    <property type="entry name" value="Phi-like"/>
</dbReference>
<evidence type="ECO:0000313" key="4">
    <source>
        <dbReference type="Proteomes" id="UP000249619"/>
    </source>
</evidence>
<evidence type="ECO:0000256" key="1">
    <source>
        <dbReference type="SAM" id="MobiDB-lite"/>
    </source>
</evidence>
<protein>
    <submittedName>
        <fullName evidence="3">HET-like protein</fullName>
    </submittedName>
</protein>
<dbReference type="PROSITE" id="PS50908">
    <property type="entry name" value="RWD"/>
    <property type="match status" value="1"/>
</dbReference>
<dbReference type="EMBL" id="QGDH01000077">
    <property type="protein sequence ID" value="RAR09226.1"/>
    <property type="molecule type" value="Genomic_DNA"/>
</dbReference>
<feature type="region of interest" description="Disordered" evidence="1">
    <location>
        <begin position="104"/>
        <end position="126"/>
    </location>
</feature>
<proteinExistence type="predicted"/>
<dbReference type="InterPro" id="IPR006575">
    <property type="entry name" value="RWD_dom"/>
</dbReference>
<dbReference type="PANTHER" id="PTHR15955">
    <property type="entry name" value="RWD DOMAIN CONTAINING PROTEIN 2"/>
    <property type="match status" value="1"/>
</dbReference>
<dbReference type="Proteomes" id="UP000249619">
    <property type="component" value="Unassembled WGS sequence"/>
</dbReference>
<feature type="compositionally biased region" description="Polar residues" evidence="1">
    <location>
        <begin position="114"/>
        <end position="126"/>
    </location>
</feature>
<name>A0A364N159_STELY</name>
<feature type="domain" description="RWD" evidence="2">
    <location>
        <begin position="11"/>
        <end position="104"/>
    </location>
</feature>